<feature type="non-terminal residue" evidence="5">
    <location>
        <position position="71"/>
    </location>
</feature>
<dbReference type="Gene3D" id="3.40.1390.10">
    <property type="entry name" value="MurE/MurF, N-terminal domain"/>
    <property type="match status" value="1"/>
</dbReference>
<dbReference type="EMBL" id="UINC01229340">
    <property type="protein sequence ID" value="SVE61013.1"/>
    <property type="molecule type" value="Genomic_DNA"/>
</dbReference>
<gene>
    <name evidence="5" type="ORF">METZ01_LOCUS513867</name>
</gene>
<dbReference type="PANTHER" id="PTHR43024">
    <property type="entry name" value="UDP-N-ACETYLMURAMOYL-TRIPEPTIDE--D-ALANYL-D-ALANINE LIGASE"/>
    <property type="match status" value="1"/>
</dbReference>
<keyword evidence="1" id="KW-0436">Ligase</keyword>
<accession>A0A383EX48</accession>
<reference evidence="5" key="1">
    <citation type="submission" date="2018-05" db="EMBL/GenBank/DDBJ databases">
        <authorList>
            <person name="Lanie J.A."/>
            <person name="Ng W.-L."/>
            <person name="Kazmierczak K.M."/>
            <person name="Andrzejewski T.M."/>
            <person name="Davidsen T.M."/>
            <person name="Wayne K.J."/>
            <person name="Tettelin H."/>
            <person name="Glass J.I."/>
            <person name="Rusch D."/>
            <person name="Podicherti R."/>
            <person name="Tsui H.-C.T."/>
            <person name="Winkler M.E."/>
        </authorList>
    </citation>
    <scope>NUCLEOTIDE SEQUENCE</scope>
</reference>
<protein>
    <recommendedName>
        <fullName evidence="4">Mur ligase N-terminal catalytic domain-containing protein</fullName>
    </recommendedName>
</protein>
<dbReference type="GO" id="GO:0005524">
    <property type="term" value="F:ATP binding"/>
    <property type="evidence" value="ECO:0007669"/>
    <property type="project" value="UniProtKB-KW"/>
</dbReference>
<keyword evidence="2" id="KW-0547">Nucleotide-binding</keyword>
<dbReference type="InterPro" id="IPR051046">
    <property type="entry name" value="MurCDEF_CellWall_CoF430Synth"/>
</dbReference>
<dbReference type="Pfam" id="PF01225">
    <property type="entry name" value="Mur_ligase"/>
    <property type="match status" value="1"/>
</dbReference>
<evidence type="ECO:0000256" key="3">
    <source>
        <dbReference type="ARBA" id="ARBA00022840"/>
    </source>
</evidence>
<evidence type="ECO:0000259" key="4">
    <source>
        <dbReference type="Pfam" id="PF01225"/>
    </source>
</evidence>
<organism evidence="5">
    <name type="scientific">marine metagenome</name>
    <dbReference type="NCBI Taxonomy" id="408172"/>
    <lineage>
        <taxon>unclassified sequences</taxon>
        <taxon>metagenomes</taxon>
        <taxon>ecological metagenomes</taxon>
    </lineage>
</organism>
<evidence type="ECO:0000256" key="1">
    <source>
        <dbReference type="ARBA" id="ARBA00022598"/>
    </source>
</evidence>
<evidence type="ECO:0000256" key="2">
    <source>
        <dbReference type="ARBA" id="ARBA00022741"/>
    </source>
</evidence>
<proteinExistence type="predicted"/>
<dbReference type="PANTHER" id="PTHR43024:SF1">
    <property type="entry name" value="UDP-N-ACETYLMURAMOYL-TRIPEPTIDE--D-ALANYL-D-ALANINE LIGASE"/>
    <property type="match status" value="1"/>
</dbReference>
<dbReference type="InterPro" id="IPR000713">
    <property type="entry name" value="Mur_ligase_N"/>
</dbReference>
<dbReference type="InterPro" id="IPR035911">
    <property type="entry name" value="MurE/MurF_N"/>
</dbReference>
<dbReference type="SUPFAM" id="SSF63418">
    <property type="entry name" value="MurE/MurF N-terminal domain"/>
    <property type="match status" value="1"/>
</dbReference>
<sequence length="71" mass="7849">MNYNNDNNLWSSKEVSKILGVNTESDWYCNNVEIDSRKVQSGSLFLAMPGTKLDGHSFIKDAVKKGAVGLI</sequence>
<name>A0A383EX48_9ZZZZ</name>
<keyword evidence="3" id="KW-0067">ATP-binding</keyword>
<dbReference type="GO" id="GO:0016881">
    <property type="term" value="F:acid-amino acid ligase activity"/>
    <property type="evidence" value="ECO:0007669"/>
    <property type="project" value="InterPro"/>
</dbReference>
<feature type="domain" description="Mur ligase N-terminal catalytic" evidence="4">
    <location>
        <begin position="31"/>
        <end position="68"/>
    </location>
</feature>
<evidence type="ECO:0000313" key="5">
    <source>
        <dbReference type="EMBL" id="SVE61013.1"/>
    </source>
</evidence>
<dbReference type="AlphaFoldDB" id="A0A383EX48"/>